<dbReference type="CDD" id="cd11061">
    <property type="entry name" value="CYP67-like"/>
    <property type="match status" value="1"/>
</dbReference>
<organism evidence="10 11">
    <name type="scientific">Schizopora paradoxa</name>
    <dbReference type="NCBI Taxonomy" id="27342"/>
    <lineage>
        <taxon>Eukaryota</taxon>
        <taxon>Fungi</taxon>
        <taxon>Dikarya</taxon>
        <taxon>Basidiomycota</taxon>
        <taxon>Agaricomycotina</taxon>
        <taxon>Agaricomycetes</taxon>
        <taxon>Hymenochaetales</taxon>
        <taxon>Schizoporaceae</taxon>
        <taxon>Schizopora</taxon>
    </lineage>
</organism>
<evidence type="ECO:0000256" key="8">
    <source>
        <dbReference type="PIRSR" id="PIRSR602401-1"/>
    </source>
</evidence>
<sequence length="567" mass="63659">MLFETVHDNLQALAHHRISSTRDAFLFIITIALAVHALYNKYEIQPENVFATLSLLIGLPTLASLALTPHVGSYGLGLILTLVVFYTCLLSSIVIYRLSPFHPLAKFPGPRYLRVSKLFGMWIASGGKQQIFFKRLHEKYGPFVRTGPNEISTVDAQAIPSVLGSQGLPKGPMWDAYHTPDGMESLIAMRNPAEHLKRRRLWNRAFSSASVKEYEPTVRSRVRQLAECLHRLGPKTSADTPVDLSHTFGCFTFDVMGDMMFGGGFELMKEGDVDKVWEVVEKGMENFALLQHIPWVMQILWKIPFISGDVNRLKVFCKTRARVRLAEGSQVKDVYHYLIDDDNHEAVKPTFEQVVGDAALAVIAGADTTATALTTAFYYLLRDPAKYKQLQEEVDTYFPADEGEPFDAATLAKMPYLNVTINEAIRLQPPVPSCTQRGTPQGNEGKLIGSYFVPGGTAVWLPLYPLLRDPRYFSPHPDDFLPERWLSDTKDDFVTNTDAFIPFSFGPANCAGKNLAWVEMRMAVALLMQRFQMRFAEGFDPLSWEDGLEDCLVLKRGKLPVILALRG</sequence>
<dbReference type="GO" id="GO:0020037">
    <property type="term" value="F:heme binding"/>
    <property type="evidence" value="ECO:0007669"/>
    <property type="project" value="InterPro"/>
</dbReference>
<dbReference type="AlphaFoldDB" id="A0A0H2RQC3"/>
<keyword evidence="9" id="KW-1133">Transmembrane helix</keyword>
<dbReference type="STRING" id="27342.A0A0H2RQC3"/>
<dbReference type="OrthoDB" id="6692864at2759"/>
<dbReference type="PRINTS" id="PR00385">
    <property type="entry name" value="P450"/>
</dbReference>
<comment type="cofactor">
    <cofactor evidence="1 8">
        <name>heme</name>
        <dbReference type="ChEBI" id="CHEBI:30413"/>
    </cofactor>
</comment>
<feature type="transmembrane region" description="Helical" evidence="9">
    <location>
        <begin position="24"/>
        <end position="42"/>
    </location>
</feature>
<feature type="transmembrane region" description="Helical" evidence="9">
    <location>
        <begin position="49"/>
        <end position="68"/>
    </location>
</feature>
<feature type="transmembrane region" description="Helical" evidence="9">
    <location>
        <begin position="74"/>
        <end position="96"/>
    </location>
</feature>
<evidence type="ECO:0000256" key="4">
    <source>
        <dbReference type="ARBA" id="ARBA00022723"/>
    </source>
</evidence>
<dbReference type="GO" id="GO:0004497">
    <property type="term" value="F:monooxygenase activity"/>
    <property type="evidence" value="ECO:0007669"/>
    <property type="project" value="UniProtKB-KW"/>
</dbReference>
<dbReference type="SUPFAM" id="SSF48264">
    <property type="entry name" value="Cytochrome P450"/>
    <property type="match status" value="1"/>
</dbReference>
<dbReference type="Gene3D" id="1.10.630.10">
    <property type="entry name" value="Cytochrome P450"/>
    <property type="match status" value="1"/>
</dbReference>
<dbReference type="InParanoid" id="A0A0H2RQC3"/>
<dbReference type="GO" id="GO:0016705">
    <property type="term" value="F:oxidoreductase activity, acting on paired donors, with incorporation or reduction of molecular oxygen"/>
    <property type="evidence" value="ECO:0007669"/>
    <property type="project" value="InterPro"/>
</dbReference>
<evidence type="ECO:0000313" key="10">
    <source>
        <dbReference type="EMBL" id="KLO13822.1"/>
    </source>
</evidence>
<dbReference type="EMBL" id="KQ085953">
    <property type="protein sequence ID" value="KLO13822.1"/>
    <property type="molecule type" value="Genomic_DNA"/>
</dbReference>
<dbReference type="GO" id="GO:0005506">
    <property type="term" value="F:iron ion binding"/>
    <property type="evidence" value="ECO:0007669"/>
    <property type="project" value="InterPro"/>
</dbReference>
<dbReference type="InterPro" id="IPR001128">
    <property type="entry name" value="Cyt_P450"/>
</dbReference>
<keyword evidence="4 8" id="KW-0479">Metal-binding</keyword>
<evidence type="ECO:0000256" key="7">
    <source>
        <dbReference type="ARBA" id="ARBA00023033"/>
    </source>
</evidence>
<dbReference type="PRINTS" id="PR00463">
    <property type="entry name" value="EP450I"/>
</dbReference>
<comment type="similarity">
    <text evidence="3">Belongs to the cytochrome P450 family.</text>
</comment>
<protein>
    <submittedName>
        <fullName evidence="10">High nitrogen upregulated cytochrome P450 monooxygenase 2</fullName>
    </submittedName>
</protein>
<evidence type="ECO:0000313" key="11">
    <source>
        <dbReference type="Proteomes" id="UP000053477"/>
    </source>
</evidence>
<dbReference type="Pfam" id="PF00067">
    <property type="entry name" value="p450"/>
    <property type="match status" value="1"/>
</dbReference>
<dbReference type="InterPro" id="IPR050121">
    <property type="entry name" value="Cytochrome_P450_monoxygenase"/>
</dbReference>
<keyword evidence="6 8" id="KW-0408">Iron</keyword>
<keyword evidence="5" id="KW-0560">Oxidoreductase</keyword>
<proteinExistence type="inferred from homology"/>
<gene>
    <name evidence="10" type="ORF">SCHPADRAFT_342878</name>
</gene>
<evidence type="ECO:0000256" key="9">
    <source>
        <dbReference type="SAM" id="Phobius"/>
    </source>
</evidence>
<keyword evidence="11" id="KW-1185">Reference proteome</keyword>
<comment type="pathway">
    <text evidence="2">Secondary metabolite biosynthesis.</text>
</comment>
<feature type="binding site" description="axial binding residue" evidence="8">
    <location>
        <position position="510"/>
    </location>
    <ligand>
        <name>heme</name>
        <dbReference type="ChEBI" id="CHEBI:30413"/>
    </ligand>
    <ligandPart>
        <name>Fe</name>
        <dbReference type="ChEBI" id="CHEBI:18248"/>
    </ligandPart>
</feature>
<keyword evidence="8" id="KW-0349">Heme</keyword>
<dbReference type="InterPro" id="IPR002401">
    <property type="entry name" value="Cyt_P450_E_grp-I"/>
</dbReference>
<dbReference type="Proteomes" id="UP000053477">
    <property type="component" value="Unassembled WGS sequence"/>
</dbReference>
<evidence type="ECO:0000256" key="2">
    <source>
        <dbReference type="ARBA" id="ARBA00005179"/>
    </source>
</evidence>
<evidence type="ECO:0000256" key="3">
    <source>
        <dbReference type="ARBA" id="ARBA00010617"/>
    </source>
</evidence>
<dbReference type="PANTHER" id="PTHR24305">
    <property type="entry name" value="CYTOCHROME P450"/>
    <property type="match status" value="1"/>
</dbReference>
<dbReference type="PANTHER" id="PTHR24305:SF187">
    <property type="entry name" value="P450, PUTATIVE (EUROFUNG)-RELATED"/>
    <property type="match status" value="1"/>
</dbReference>
<keyword evidence="9" id="KW-0812">Transmembrane</keyword>
<evidence type="ECO:0000256" key="5">
    <source>
        <dbReference type="ARBA" id="ARBA00023002"/>
    </source>
</evidence>
<keyword evidence="7 10" id="KW-0503">Monooxygenase</keyword>
<accession>A0A0H2RQC3</accession>
<evidence type="ECO:0000256" key="6">
    <source>
        <dbReference type="ARBA" id="ARBA00023004"/>
    </source>
</evidence>
<evidence type="ECO:0000256" key="1">
    <source>
        <dbReference type="ARBA" id="ARBA00001971"/>
    </source>
</evidence>
<reference evidence="10 11" key="1">
    <citation type="submission" date="2015-04" db="EMBL/GenBank/DDBJ databases">
        <title>Complete genome sequence of Schizopora paradoxa KUC8140, a cosmopolitan wood degrader in East Asia.</title>
        <authorList>
            <consortium name="DOE Joint Genome Institute"/>
            <person name="Min B."/>
            <person name="Park H."/>
            <person name="Jang Y."/>
            <person name="Kim J.-J."/>
            <person name="Kim K.H."/>
            <person name="Pangilinan J."/>
            <person name="Lipzen A."/>
            <person name="Riley R."/>
            <person name="Grigoriev I.V."/>
            <person name="Spatafora J.W."/>
            <person name="Choi I.-G."/>
        </authorList>
    </citation>
    <scope>NUCLEOTIDE SEQUENCE [LARGE SCALE GENOMIC DNA]</scope>
    <source>
        <strain evidence="10 11">KUC8140</strain>
    </source>
</reference>
<name>A0A0H2RQC3_9AGAM</name>
<dbReference type="InterPro" id="IPR036396">
    <property type="entry name" value="Cyt_P450_sf"/>
</dbReference>
<keyword evidence="9" id="KW-0472">Membrane</keyword>